<dbReference type="EMBL" id="PJEX01000075">
    <property type="protein sequence ID" value="TKW56189.1"/>
    <property type="molecule type" value="Genomic_DNA"/>
</dbReference>
<evidence type="ECO:0000256" key="1">
    <source>
        <dbReference type="SAM" id="MobiDB-lite"/>
    </source>
</evidence>
<dbReference type="Proteomes" id="UP000310108">
    <property type="component" value="Unassembled WGS sequence"/>
</dbReference>
<reference evidence="2 3" key="1">
    <citation type="journal article" date="2019" name="PLoS ONE">
        <title>Comparative genome analysis indicates high evolutionary potential of pathogenicity genes in Colletotrichum tanaceti.</title>
        <authorList>
            <person name="Lelwala R.V."/>
            <person name="Korhonen P.K."/>
            <person name="Young N.D."/>
            <person name="Scott J.B."/>
            <person name="Ades P.A."/>
            <person name="Gasser R.B."/>
            <person name="Taylor P.W.J."/>
        </authorList>
    </citation>
    <scope>NUCLEOTIDE SEQUENCE [LARGE SCALE GENOMIC DNA]</scope>
    <source>
        <strain evidence="2">BRIP57314</strain>
    </source>
</reference>
<feature type="compositionally biased region" description="Polar residues" evidence="1">
    <location>
        <begin position="51"/>
        <end position="64"/>
    </location>
</feature>
<evidence type="ECO:0000313" key="2">
    <source>
        <dbReference type="EMBL" id="TKW56189.1"/>
    </source>
</evidence>
<name>A0A4U6XKC4_9PEZI</name>
<organism evidence="2 3">
    <name type="scientific">Colletotrichum tanaceti</name>
    <dbReference type="NCBI Taxonomy" id="1306861"/>
    <lineage>
        <taxon>Eukaryota</taxon>
        <taxon>Fungi</taxon>
        <taxon>Dikarya</taxon>
        <taxon>Ascomycota</taxon>
        <taxon>Pezizomycotina</taxon>
        <taxon>Sordariomycetes</taxon>
        <taxon>Hypocreomycetidae</taxon>
        <taxon>Glomerellales</taxon>
        <taxon>Glomerellaceae</taxon>
        <taxon>Colletotrichum</taxon>
        <taxon>Colletotrichum destructivum species complex</taxon>
    </lineage>
</organism>
<proteinExistence type="predicted"/>
<dbReference type="AlphaFoldDB" id="A0A4U6XKC4"/>
<comment type="caution">
    <text evidence="2">The sequence shown here is derived from an EMBL/GenBank/DDBJ whole genome shotgun (WGS) entry which is preliminary data.</text>
</comment>
<sequence>MFGLPDASTRDRNRGMNIGPEQACELTIPRSIEMAKSEVLGGRQKKCLGSTDPSGKSTTSGSSIQCLSPWMPLLAGHG</sequence>
<accession>A0A4U6XKC4</accession>
<keyword evidence="3" id="KW-1185">Reference proteome</keyword>
<feature type="region of interest" description="Disordered" evidence="1">
    <location>
        <begin position="43"/>
        <end position="64"/>
    </location>
</feature>
<evidence type="ECO:0000313" key="3">
    <source>
        <dbReference type="Proteomes" id="UP000310108"/>
    </source>
</evidence>
<protein>
    <submittedName>
        <fullName evidence="2">Uncharacterized protein</fullName>
    </submittedName>
</protein>
<gene>
    <name evidence="2" type="ORF">CTA1_6244</name>
</gene>
<feature type="region of interest" description="Disordered" evidence="1">
    <location>
        <begin position="1"/>
        <end position="21"/>
    </location>
</feature>